<evidence type="ECO:0000256" key="7">
    <source>
        <dbReference type="ARBA" id="ARBA00023033"/>
    </source>
</evidence>
<protein>
    <recommendedName>
        <fullName evidence="13">Cytochrome P450</fullName>
    </recommendedName>
</protein>
<comment type="similarity">
    <text evidence="2 9">Belongs to the cytochrome P450 family.</text>
</comment>
<dbReference type="Pfam" id="PF00067">
    <property type="entry name" value="p450"/>
    <property type="match status" value="3"/>
</dbReference>
<gene>
    <name evidence="11" type="ORF">ERUC_LOCUS26683</name>
</gene>
<comment type="cofactor">
    <cofactor evidence="1 8">
        <name>heme</name>
        <dbReference type="ChEBI" id="CHEBI:30413"/>
    </cofactor>
</comment>
<dbReference type="Proteomes" id="UP001642260">
    <property type="component" value="Unassembled WGS sequence"/>
</dbReference>
<dbReference type="InterPro" id="IPR001128">
    <property type="entry name" value="Cyt_P450"/>
</dbReference>
<dbReference type="InterPro" id="IPR036396">
    <property type="entry name" value="Cyt_P450_sf"/>
</dbReference>
<dbReference type="SUPFAM" id="SSF48264">
    <property type="entry name" value="Cytochrome P450"/>
    <property type="match status" value="1"/>
</dbReference>
<evidence type="ECO:0000256" key="6">
    <source>
        <dbReference type="ARBA" id="ARBA00023004"/>
    </source>
</evidence>
<evidence type="ECO:0000256" key="4">
    <source>
        <dbReference type="ARBA" id="ARBA00022723"/>
    </source>
</evidence>
<sequence>MAISLYLLLTLVSIIFLKLFKHSNSQLPPSPPALPIIGNLHQLGELPHQSLWRLSKKYGPVIFMKLGTVPMIVVSTPDTARQALRVFDLNCCSRPSLAGIPLTNYSFHFYCLWKHNRWVSSGSRKLSYNYKDIAFSPFDDYWKEVRKLSVQELFNIKRVHSIQPIKYEEMRKLMTSFAESASKKSPVNLSEKLLSLTASVVCRASFGVSFQDTVLDSERFNELVPEALEILGSFSASDFYPYVGWILDRFTGLHKRRERSAQDLDAFCEQMIDLHLKKNKEDENEDFVDLLMKLEKEEVVLGQAKFTRNNIKALLINILLAGIDTSAITMTWAMAELSRNPRLMKKVQSEIREKYGDKELISLEETEELEYMKMASRVNVWAIGRDPDAWKDPEEFIPERFMDNNIDVKGQNFELLPFGSGRRICPAVYMGSKMVEFGLANLLNRFDWELPEGMECEDMKMEEAPGLTIYKKHDLLLVPVKR</sequence>
<dbReference type="AlphaFoldDB" id="A0ABC8KUQ7"/>
<evidence type="ECO:0000256" key="10">
    <source>
        <dbReference type="SAM" id="SignalP"/>
    </source>
</evidence>
<keyword evidence="6 8" id="KW-0408">Iron</keyword>
<evidence type="ECO:0000256" key="2">
    <source>
        <dbReference type="ARBA" id="ARBA00010617"/>
    </source>
</evidence>
<keyword evidence="3 8" id="KW-0349">Heme</keyword>
<evidence type="ECO:0008006" key="13">
    <source>
        <dbReference type="Google" id="ProtNLM"/>
    </source>
</evidence>
<proteinExistence type="inferred from homology"/>
<dbReference type="InterPro" id="IPR017972">
    <property type="entry name" value="Cyt_P450_CS"/>
</dbReference>
<evidence type="ECO:0000256" key="1">
    <source>
        <dbReference type="ARBA" id="ARBA00001971"/>
    </source>
</evidence>
<comment type="caution">
    <text evidence="11">The sequence shown here is derived from an EMBL/GenBank/DDBJ whole genome shotgun (WGS) entry which is preliminary data.</text>
</comment>
<keyword evidence="5 9" id="KW-0560">Oxidoreductase</keyword>
<dbReference type="PANTHER" id="PTHR47955:SF19">
    <property type="entry name" value="CYTOCHROME P450 71A9-LIKE ISOFORM X1"/>
    <property type="match status" value="1"/>
</dbReference>
<name>A0ABC8KUQ7_ERUVS</name>
<dbReference type="InterPro" id="IPR002401">
    <property type="entry name" value="Cyt_P450_E_grp-I"/>
</dbReference>
<organism evidence="11 12">
    <name type="scientific">Eruca vesicaria subsp. sativa</name>
    <name type="common">Garden rocket</name>
    <name type="synonym">Eruca sativa</name>
    <dbReference type="NCBI Taxonomy" id="29727"/>
    <lineage>
        <taxon>Eukaryota</taxon>
        <taxon>Viridiplantae</taxon>
        <taxon>Streptophyta</taxon>
        <taxon>Embryophyta</taxon>
        <taxon>Tracheophyta</taxon>
        <taxon>Spermatophyta</taxon>
        <taxon>Magnoliopsida</taxon>
        <taxon>eudicotyledons</taxon>
        <taxon>Gunneridae</taxon>
        <taxon>Pentapetalae</taxon>
        <taxon>rosids</taxon>
        <taxon>malvids</taxon>
        <taxon>Brassicales</taxon>
        <taxon>Brassicaceae</taxon>
        <taxon>Brassiceae</taxon>
        <taxon>Eruca</taxon>
    </lineage>
</organism>
<feature type="binding site" description="axial binding residue" evidence="8">
    <location>
        <position position="425"/>
    </location>
    <ligand>
        <name>heme</name>
        <dbReference type="ChEBI" id="CHEBI:30413"/>
    </ligand>
    <ligandPart>
        <name>Fe</name>
        <dbReference type="ChEBI" id="CHEBI:18248"/>
    </ligandPart>
</feature>
<keyword evidence="4 8" id="KW-0479">Metal-binding</keyword>
<dbReference type="GO" id="GO:0004497">
    <property type="term" value="F:monooxygenase activity"/>
    <property type="evidence" value="ECO:0007669"/>
    <property type="project" value="UniProtKB-KW"/>
</dbReference>
<dbReference type="GO" id="GO:0046872">
    <property type="term" value="F:metal ion binding"/>
    <property type="evidence" value="ECO:0007669"/>
    <property type="project" value="UniProtKB-KW"/>
</dbReference>
<dbReference type="PANTHER" id="PTHR47955">
    <property type="entry name" value="CYTOCHROME P450 FAMILY 71 PROTEIN"/>
    <property type="match status" value="1"/>
</dbReference>
<keyword evidence="12" id="KW-1185">Reference proteome</keyword>
<dbReference type="CDD" id="cd11072">
    <property type="entry name" value="CYP71-like"/>
    <property type="match status" value="1"/>
</dbReference>
<evidence type="ECO:0000313" key="12">
    <source>
        <dbReference type="Proteomes" id="UP001642260"/>
    </source>
</evidence>
<feature type="chain" id="PRO_5044784951" description="Cytochrome P450" evidence="10">
    <location>
        <begin position="26"/>
        <end position="482"/>
    </location>
</feature>
<evidence type="ECO:0000256" key="9">
    <source>
        <dbReference type="RuleBase" id="RU000461"/>
    </source>
</evidence>
<dbReference type="EMBL" id="CAKOAT010297376">
    <property type="protein sequence ID" value="CAH8360927.1"/>
    <property type="molecule type" value="Genomic_DNA"/>
</dbReference>
<evidence type="ECO:0000256" key="3">
    <source>
        <dbReference type="ARBA" id="ARBA00022617"/>
    </source>
</evidence>
<feature type="signal peptide" evidence="10">
    <location>
        <begin position="1"/>
        <end position="25"/>
    </location>
</feature>
<keyword evidence="10" id="KW-0732">Signal</keyword>
<dbReference type="PRINTS" id="PR00463">
    <property type="entry name" value="EP450I"/>
</dbReference>
<dbReference type="PRINTS" id="PR00385">
    <property type="entry name" value="P450"/>
</dbReference>
<evidence type="ECO:0000256" key="5">
    <source>
        <dbReference type="ARBA" id="ARBA00023002"/>
    </source>
</evidence>
<accession>A0ABC8KUQ7</accession>
<keyword evidence="7 9" id="KW-0503">Monooxygenase</keyword>
<dbReference type="PROSITE" id="PS00086">
    <property type="entry name" value="CYTOCHROME_P450"/>
    <property type="match status" value="1"/>
</dbReference>
<dbReference type="Gene3D" id="1.10.630.10">
    <property type="entry name" value="Cytochrome P450"/>
    <property type="match status" value="2"/>
</dbReference>
<reference evidence="11 12" key="1">
    <citation type="submission" date="2022-03" db="EMBL/GenBank/DDBJ databases">
        <authorList>
            <person name="Macdonald S."/>
            <person name="Ahmed S."/>
            <person name="Newling K."/>
        </authorList>
    </citation>
    <scope>NUCLEOTIDE SEQUENCE [LARGE SCALE GENOMIC DNA]</scope>
</reference>
<evidence type="ECO:0000313" key="11">
    <source>
        <dbReference type="EMBL" id="CAH8360927.1"/>
    </source>
</evidence>
<evidence type="ECO:0000256" key="8">
    <source>
        <dbReference type="PIRSR" id="PIRSR602401-1"/>
    </source>
</evidence>